<dbReference type="AlphaFoldDB" id="A0A167YZE3"/>
<protein>
    <submittedName>
        <fullName evidence="2">Uncharacterized protein</fullName>
    </submittedName>
</protein>
<evidence type="ECO:0000256" key="1">
    <source>
        <dbReference type="SAM" id="MobiDB-lite"/>
    </source>
</evidence>
<feature type="region of interest" description="Disordered" evidence="1">
    <location>
        <begin position="1"/>
        <end position="90"/>
    </location>
</feature>
<evidence type="ECO:0000313" key="3">
    <source>
        <dbReference type="Proteomes" id="UP000076874"/>
    </source>
</evidence>
<proteinExistence type="predicted"/>
<comment type="caution">
    <text evidence="2">The sequence shown here is derived from an EMBL/GenBank/DDBJ whole genome shotgun (WGS) entry which is preliminary data.</text>
</comment>
<dbReference type="EMBL" id="AZHD01000002">
    <property type="protein sequence ID" value="OAA66881.1"/>
    <property type="molecule type" value="Genomic_DNA"/>
</dbReference>
<organism evidence="2 3">
    <name type="scientific">Niveomyces insectorum RCEF 264</name>
    <dbReference type="NCBI Taxonomy" id="1081102"/>
    <lineage>
        <taxon>Eukaryota</taxon>
        <taxon>Fungi</taxon>
        <taxon>Dikarya</taxon>
        <taxon>Ascomycota</taxon>
        <taxon>Pezizomycotina</taxon>
        <taxon>Sordariomycetes</taxon>
        <taxon>Hypocreomycetidae</taxon>
        <taxon>Hypocreales</taxon>
        <taxon>Cordycipitaceae</taxon>
        <taxon>Niveomyces</taxon>
    </lineage>
</organism>
<keyword evidence="3" id="KW-1185">Reference proteome</keyword>
<sequence length="378" mass="41754">MENINEPSNEAPGLVQQPEHAPGNEAPGLVQQPENEEAPEEISSWEAYLAEEIPELAPQPAEAHTEEFTEWVNPPEGAPEGEWVPQSAMAPPEHMPEWALQPAEAPPEHTPEWVPRLAVAPPEEFPEWVPPLAEAHPENFPEWVPPLAEAPPEHFPEWVPPLVEAFEPVQQPEEAVASEPVQQWYNAAVPSLEPVNVRAFDEVDSSFIVNQMGHFPLVGCDAQMNLSHVVGFYTEKLHNEIFVVIISDRFAACGRFHGDPSQYLLQYSEPNVPTTVDDARKFVGILVGQCITMNSQLGFAPYKAFIVVPTMQGSVSMPIAHEVISVILQDRLGVLPVQIMYEKSDNPSVAGVRKIVVLSSQLTGFGPALLVDGYYFHA</sequence>
<name>A0A167YZE3_9HYPO</name>
<dbReference type="STRING" id="1081102.A0A167YZE3"/>
<accession>A0A167YZE3</accession>
<reference evidence="2 3" key="1">
    <citation type="journal article" date="2016" name="Genome Biol. Evol.">
        <title>Divergent and convergent evolution of fungal pathogenicity.</title>
        <authorList>
            <person name="Shang Y."/>
            <person name="Xiao G."/>
            <person name="Zheng P."/>
            <person name="Cen K."/>
            <person name="Zhan S."/>
            <person name="Wang C."/>
        </authorList>
    </citation>
    <scope>NUCLEOTIDE SEQUENCE [LARGE SCALE GENOMIC DNA]</scope>
    <source>
        <strain evidence="2 3">RCEF 264</strain>
    </source>
</reference>
<evidence type="ECO:0000313" key="2">
    <source>
        <dbReference type="EMBL" id="OAA66881.1"/>
    </source>
</evidence>
<gene>
    <name evidence="2" type="ORF">SPI_01457</name>
</gene>
<dbReference type="Proteomes" id="UP000076874">
    <property type="component" value="Unassembled WGS sequence"/>
</dbReference>